<dbReference type="EMBL" id="VIEB01000131">
    <property type="protein sequence ID" value="TQE04986.1"/>
    <property type="molecule type" value="Genomic_DNA"/>
</dbReference>
<dbReference type="CDD" id="cd16469">
    <property type="entry name" value="RING-H2_RNF24-like"/>
    <property type="match status" value="1"/>
</dbReference>
<reference evidence="11 12" key="1">
    <citation type="journal article" date="2019" name="G3 (Bethesda)">
        <title>Sequencing of a Wild Apple (Malus baccata) Genome Unravels the Differences Between Cultivated and Wild Apple Species Regarding Disease Resistance and Cold Tolerance.</title>
        <authorList>
            <person name="Chen X."/>
        </authorList>
    </citation>
    <scope>NUCLEOTIDE SEQUENCE [LARGE SCALE GENOMIC DNA]</scope>
    <source>
        <strain evidence="12">cv. Shandingzi</strain>
        <tissue evidence="11">Leaves</tissue>
    </source>
</reference>
<dbReference type="SUPFAM" id="SSF57850">
    <property type="entry name" value="RING/U-box"/>
    <property type="match status" value="1"/>
</dbReference>
<evidence type="ECO:0000259" key="10">
    <source>
        <dbReference type="PROSITE" id="PS50089"/>
    </source>
</evidence>
<gene>
    <name evidence="11" type="ORF">C1H46_009457</name>
</gene>
<dbReference type="GO" id="GO:0061630">
    <property type="term" value="F:ubiquitin protein ligase activity"/>
    <property type="evidence" value="ECO:0007669"/>
    <property type="project" value="UniProtKB-EC"/>
</dbReference>
<evidence type="ECO:0000313" key="11">
    <source>
        <dbReference type="EMBL" id="TQE04986.1"/>
    </source>
</evidence>
<comment type="catalytic activity">
    <reaction evidence="1">
        <text>S-ubiquitinyl-[E2 ubiquitin-conjugating enzyme]-L-cysteine + [acceptor protein]-L-lysine = [E2 ubiquitin-conjugating enzyme]-L-cysteine + N(6)-ubiquitinyl-[acceptor protein]-L-lysine.</text>
        <dbReference type="EC" id="2.3.2.27"/>
    </reaction>
</comment>
<evidence type="ECO:0000256" key="4">
    <source>
        <dbReference type="ARBA" id="ARBA00022723"/>
    </source>
</evidence>
<dbReference type="InterPro" id="IPR001841">
    <property type="entry name" value="Znf_RING"/>
</dbReference>
<dbReference type="PANTHER" id="PTHR22937">
    <property type="entry name" value="E3 UBIQUITIN-PROTEIN LIGASE RNF165"/>
    <property type="match status" value="1"/>
</dbReference>
<dbReference type="Proteomes" id="UP000315295">
    <property type="component" value="Unassembled WGS sequence"/>
</dbReference>
<comment type="caution">
    <text evidence="11">The sequence shown here is derived from an EMBL/GenBank/DDBJ whole genome shotgun (WGS) entry which is preliminary data.</text>
</comment>
<evidence type="ECO:0000256" key="6">
    <source>
        <dbReference type="ARBA" id="ARBA00022786"/>
    </source>
</evidence>
<feature type="compositionally biased region" description="Polar residues" evidence="9">
    <location>
        <begin position="741"/>
        <end position="754"/>
    </location>
</feature>
<dbReference type="PROSITE" id="PS50089">
    <property type="entry name" value="ZF_RING_2"/>
    <property type="match status" value="1"/>
</dbReference>
<evidence type="ECO:0000256" key="7">
    <source>
        <dbReference type="ARBA" id="ARBA00022833"/>
    </source>
</evidence>
<dbReference type="STRING" id="106549.A0A540N1R5"/>
<dbReference type="InterPro" id="IPR013083">
    <property type="entry name" value="Znf_RING/FYVE/PHD"/>
</dbReference>
<evidence type="ECO:0000256" key="2">
    <source>
        <dbReference type="ARBA" id="ARBA00012483"/>
    </source>
</evidence>
<organism evidence="11 12">
    <name type="scientific">Malus baccata</name>
    <name type="common">Siberian crab apple</name>
    <name type="synonym">Pyrus baccata</name>
    <dbReference type="NCBI Taxonomy" id="106549"/>
    <lineage>
        <taxon>Eukaryota</taxon>
        <taxon>Viridiplantae</taxon>
        <taxon>Streptophyta</taxon>
        <taxon>Embryophyta</taxon>
        <taxon>Tracheophyta</taxon>
        <taxon>Spermatophyta</taxon>
        <taxon>Magnoliopsida</taxon>
        <taxon>eudicotyledons</taxon>
        <taxon>Gunneridae</taxon>
        <taxon>Pentapetalae</taxon>
        <taxon>rosids</taxon>
        <taxon>fabids</taxon>
        <taxon>Rosales</taxon>
        <taxon>Rosaceae</taxon>
        <taxon>Amygdaloideae</taxon>
        <taxon>Maleae</taxon>
        <taxon>Malus</taxon>
    </lineage>
</organism>
<dbReference type="Pfam" id="PF13639">
    <property type="entry name" value="zf-RING_2"/>
    <property type="match status" value="1"/>
</dbReference>
<name>A0A540N1R5_MALBA</name>
<dbReference type="GO" id="GO:0005634">
    <property type="term" value="C:nucleus"/>
    <property type="evidence" value="ECO:0007669"/>
    <property type="project" value="TreeGrafter"/>
</dbReference>
<evidence type="ECO:0000256" key="5">
    <source>
        <dbReference type="ARBA" id="ARBA00022771"/>
    </source>
</evidence>
<evidence type="ECO:0000256" key="8">
    <source>
        <dbReference type="PROSITE-ProRule" id="PRU00175"/>
    </source>
</evidence>
<dbReference type="PANTHER" id="PTHR22937:SF222">
    <property type="entry name" value="RING-TYPE E3 UBIQUITIN TRANSFERASE"/>
    <property type="match status" value="1"/>
</dbReference>
<dbReference type="GO" id="GO:0008270">
    <property type="term" value="F:zinc ion binding"/>
    <property type="evidence" value="ECO:0007669"/>
    <property type="project" value="UniProtKB-KW"/>
</dbReference>
<dbReference type="Gene3D" id="3.30.40.10">
    <property type="entry name" value="Zinc/RING finger domain, C3HC4 (zinc finger)"/>
    <property type="match status" value="1"/>
</dbReference>
<keyword evidence="7" id="KW-0862">Zinc</keyword>
<dbReference type="AlphaFoldDB" id="A0A540N1R5"/>
<protein>
    <recommendedName>
        <fullName evidence="2">RING-type E3 ubiquitin transferase</fullName>
        <ecNumber evidence="2">2.3.2.27</ecNumber>
    </recommendedName>
</protein>
<keyword evidence="4" id="KW-0479">Metal-binding</keyword>
<proteinExistence type="predicted"/>
<evidence type="ECO:0000256" key="3">
    <source>
        <dbReference type="ARBA" id="ARBA00022679"/>
    </source>
</evidence>
<dbReference type="SMART" id="SM00184">
    <property type="entry name" value="RING"/>
    <property type="match status" value="1"/>
</dbReference>
<sequence>MGQRNMLCPSQMIDLEMSQQGEDYLCPPPSVHFGGASSIQQHNVHTMVTASGSTTSLDAQHLPERYDNAAFYRMTQYSGQHHQHNVDLGVATQANYYYSYMTPSSSTGVLPVPLSHGASDPSPSSSHYGVLGISADEYNRNSHIMDDPRGPYKRKNPEGLPGNFQYFNASATPSSSVPPLNMRNPDGVAVMDAVNYALPQYAGTGNPPIMEAGPQSSMRNRSATTGLDSVMTHDHNHLNQANYAGQRFQPAGTLWLDQHLSGNSGDGSSSSWNQVPTIPFMHGGNVTVGSMDSGNMGMQRYHDSSSNRSSSILRHPPLLNHRHHNQHVAPPMQGLRGHNLNFIPQGATAPSYRLPASSSRSTMNPSQNGLEIGHTLAGTGLFLTSMGQRNMLCPSQMIDLEMSQQGEDYLCPPPSVHFGGASSIQQHNVHTMVTASGSTTSLDAQHLPERYDNAAFYRMTQYSVQHHQHNVDLGVATPANYYYSYMTPSSSTGVLPVPLSHGASDPSPSSSHYGVLGISADEYNRNSHIMDDPRGPYKRKNPEGLPGNFQYFNASATPSSSVPPLNMRNPDGVAVMDAVNYALPQYAGTGNPPIMEAGPQSSMRNRSATTGLDSVMTHDHNHLNQANYAGQRFQPAGTLWLDQHLSGNSGDGSSSSWNQVPTIPFMHGGNVTVGSMDSGNMGMQRYHDSSSNRSSSILRHPPLLNHRHHNQHVAPPMQGLRGHNLNFNPQGATAPSYRLPASSSRSTMNPSQNGLEIGRRQPGSIPSNGFRIYRPHQGVIPEAALRHQNLPHFRVLQADEGVIVDVPNFYGSFMDQHRDMRLDIEDMSYEELLALGEQIGHVSTGLSEDTIRKQLRTRSYLSSSINLNLEDAGSPEKEADSCIICQDNYKNREKIGILRCGHEYHASCLKKWLLVKNVCPICKSEALNTGKKNV</sequence>
<dbReference type="EC" id="2.3.2.27" evidence="2"/>
<dbReference type="FunFam" id="3.30.40.10:FF:000615">
    <property type="entry name" value="E3 ubiquitin ligase BIG BROTHER"/>
    <property type="match status" value="1"/>
</dbReference>
<keyword evidence="12" id="KW-1185">Reference proteome</keyword>
<evidence type="ECO:0000256" key="1">
    <source>
        <dbReference type="ARBA" id="ARBA00000900"/>
    </source>
</evidence>
<keyword evidence="6" id="KW-0833">Ubl conjugation pathway</keyword>
<accession>A0A540N1R5</accession>
<keyword evidence="3" id="KW-0808">Transferase</keyword>
<evidence type="ECO:0000256" key="9">
    <source>
        <dbReference type="SAM" id="MobiDB-lite"/>
    </source>
</evidence>
<dbReference type="InterPro" id="IPR045191">
    <property type="entry name" value="MBR1/2-like"/>
</dbReference>
<feature type="domain" description="RING-type" evidence="10">
    <location>
        <begin position="882"/>
        <end position="923"/>
    </location>
</feature>
<evidence type="ECO:0000313" key="12">
    <source>
        <dbReference type="Proteomes" id="UP000315295"/>
    </source>
</evidence>
<feature type="region of interest" description="Disordered" evidence="9">
    <location>
        <begin position="737"/>
        <end position="765"/>
    </location>
</feature>
<keyword evidence="5 8" id="KW-0863">Zinc-finger</keyword>